<dbReference type="PANTHER" id="PTHR10543">
    <property type="entry name" value="BETA-CAROTENE DIOXYGENASE"/>
    <property type="match status" value="1"/>
</dbReference>
<dbReference type="Proteomes" id="UP000327157">
    <property type="component" value="Chromosome 8"/>
</dbReference>
<dbReference type="GO" id="GO:0016121">
    <property type="term" value="P:carotene catabolic process"/>
    <property type="evidence" value="ECO:0007669"/>
    <property type="project" value="TreeGrafter"/>
</dbReference>
<accession>A0A5N5HTY7</accession>
<keyword evidence="3 6" id="KW-0560">Oxidoreductase</keyword>
<evidence type="ECO:0000256" key="5">
    <source>
        <dbReference type="PIRSR" id="PIRSR604294-1"/>
    </source>
</evidence>
<evidence type="ECO:0000256" key="1">
    <source>
        <dbReference type="ARBA" id="ARBA00006787"/>
    </source>
</evidence>
<evidence type="ECO:0000256" key="2">
    <source>
        <dbReference type="ARBA" id="ARBA00022723"/>
    </source>
</evidence>
<evidence type="ECO:0000256" key="3">
    <source>
        <dbReference type="ARBA" id="ARBA00022964"/>
    </source>
</evidence>
<organism evidence="6 7">
    <name type="scientific">Pyrus ussuriensis x Pyrus communis</name>
    <dbReference type="NCBI Taxonomy" id="2448454"/>
    <lineage>
        <taxon>Eukaryota</taxon>
        <taxon>Viridiplantae</taxon>
        <taxon>Streptophyta</taxon>
        <taxon>Embryophyta</taxon>
        <taxon>Tracheophyta</taxon>
        <taxon>Spermatophyta</taxon>
        <taxon>Magnoliopsida</taxon>
        <taxon>eudicotyledons</taxon>
        <taxon>Gunneridae</taxon>
        <taxon>Pentapetalae</taxon>
        <taxon>rosids</taxon>
        <taxon>fabids</taxon>
        <taxon>Rosales</taxon>
        <taxon>Rosaceae</taxon>
        <taxon>Amygdaloideae</taxon>
        <taxon>Maleae</taxon>
        <taxon>Pyrus</taxon>
    </lineage>
</organism>
<comment type="cofactor">
    <cofactor evidence="5">
        <name>Fe(2+)</name>
        <dbReference type="ChEBI" id="CHEBI:29033"/>
    </cofactor>
    <text evidence="5">Binds 1 Fe(2+) ion per subunit.</text>
</comment>
<keyword evidence="7" id="KW-1185">Reference proteome</keyword>
<dbReference type="GO" id="GO:0010436">
    <property type="term" value="F:carotenoid dioxygenase activity"/>
    <property type="evidence" value="ECO:0007669"/>
    <property type="project" value="TreeGrafter"/>
</dbReference>
<reference evidence="6 7" key="3">
    <citation type="submission" date="2019-11" db="EMBL/GenBank/DDBJ databases">
        <title>A de novo genome assembly of a pear dwarfing rootstock.</title>
        <authorList>
            <person name="Wang F."/>
            <person name="Wang J."/>
            <person name="Li S."/>
            <person name="Zhang Y."/>
            <person name="Fang M."/>
            <person name="Ma L."/>
            <person name="Zhao Y."/>
            <person name="Jiang S."/>
        </authorList>
    </citation>
    <scope>NUCLEOTIDE SEQUENCE [LARGE SCALE GENOMIC DNA]</scope>
    <source>
        <strain evidence="6">S2</strain>
        <tissue evidence="6">Leaf</tissue>
    </source>
</reference>
<keyword evidence="3 6" id="KW-0223">Dioxygenase</keyword>
<evidence type="ECO:0000256" key="4">
    <source>
        <dbReference type="ARBA" id="ARBA00023004"/>
    </source>
</evidence>
<dbReference type="GO" id="GO:0046872">
    <property type="term" value="F:metal ion binding"/>
    <property type="evidence" value="ECO:0007669"/>
    <property type="project" value="UniProtKB-KW"/>
</dbReference>
<dbReference type="PANTHER" id="PTHR10543:SF142">
    <property type="entry name" value="OS06G0162550 PROTEIN"/>
    <property type="match status" value="1"/>
</dbReference>
<keyword evidence="4 5" id="KW-0408">Iron</keyword>
<dbReference type="GO" id="GO:0009570">
    <property type="term" value="C:chloroplast stroma"/>
    <property type="evidence" value="ECO:0007669"/>
    <property type="project" value="TreeGrafter"/>
</dbReference>
<gene>
    <name evidence="6" type="ORF">D8674_034417</name>
</gene>
<evidence type="ECO:0000313" key="7">
    <source>
        <dbReference type="Proteomes" id="UP000327157"/>
    </source>
</evidence>
<dbReference type="Pfam" id="PF03055">
    <property type="entry name" value="RPE65"/>
    <property type="match status" value="1"/>
</dbReference>
<comment type="similarity">
    <text evidence="1">Belongs to the carotenoid oxygenase family.</text>
</comment>
<reference evidence="7" key="2">
    <citation type="submission" date="2019-10" db="EMBL/GenBank/DDBJ databases">
        <title>A de novo genome assembly of a pear dwarfing rootstock.</title>
        <authorList>
            <person name="Wang F."/>
            <person name="Wang J."/>
            <person name="Li S."/>
            <person name="Zhang Y."/>
            <person name="Fang M."/>
            <person name="Ma L."/>
            <person name="Zhao Y."/>
            <person name="Jiang S."/>
        </authorList>
    </citation>
    <scope>NUCLEOTIDE SEQUENCE [LARGE SCALE GENOMIC DNA]</scope>
</reference>
<dbReference type="AlphaFoldDB" id="A0A5N5HTY7"/>
<protein>
    <submittedName>
        <fullName evidence="6">Carotenoid 9-10-cleavage dioxygenase-like</fullName>
    </submittedName>
</protein>
<proteinExistence type="inferred from homology"/>
<comment type="caution">
    <text evidence="6">The sequence shown here is derived from an EMBL/GenBank/DDBJ whole genome shotgun (WGS) entry which is preliminary data.</text>
</comment>
<reference evidence="6 7" key="1">
    <citation type="submission" date="2019-09" db="EMBL/GenBank/DDBJ databases">
        <authorList>
            <person name="Ou C."/>
        </authorList>
    </citation>
    <scope>NUCLEOTIDE SEQUENCE [LARGE SCALE GENOMIC DNA]</scope>
    <source>
        <strain evidence="6">S2</strain>
        <tissue evidence="6">Leaf</tissue>
    </source>
</reference>
<dbReference type="EMBL" id="SMOL01000148">
    <property type="protein sequence ID" value="KAB2629622.1"/>
    <property type="molecule type" value="Genomic_DNA"/>
</dbReference>
<dbReference type="InterPro" id="IPR004294">
    <property type="entry name" value="Carotenoid_Oase"/>
</dbReference>
<dbReference type="OrthoDB" id="1069523at2759"/>
<keyword evidence="2 5" id="KW-0479">Metal-binding</keyword>
<sequence length="259" mass="29231">MDFPLTFDINRLVNGGLLLEYNHEGYARIGAMPRYGNADSIHWFKVEPNCTFHIISSFEDQPDMASTQFGWLPRKFKPTSPSKENDHDTISSVDDGNLFSRAYEWRLNMQSGEVSERYLTGKRFCMDFSMINGAFSGVKNRYGYAQVVDSVASSASGMLKYNGLAKLHFEEPADVSLRSEGQLEEAIKVETHMFEENSFCTGASFVPKHGGFEEDDGWLITFAHNEDTNISQVTLLFQNSEINFITQWNVAATIGIIKV</sequence>
<name>A0A5N5HTY7_9ROSA</name>
<feature type="binding site" evidence="5">
    <location>
        <position position="53"/>
    </location>
    <ligand>
        <name>Fe cation</name>
        <dbReference type="ChEBI" id="CHEBI:24875"/>
        <note>catalytic</note>
    </ligand>
</feature>
<evidence type="ECO:0000313" key="6">
    <source>
        <dbReference type="EMBL" id="KAB2629622.1"/>
    </source>
</evidence>